<name>A0ABV8W837_9FLAO</name>
<organism evidence="4 5">
    <name type="scientific">Flavobacterium quisquiliarum</name>
    <dbReference type="NCBI Taxonomy" id="1834436"/>
    <lineage>
        <taxon>Bacteria</taxon>
        <taxon>Pseudomonadati</taxon>
        <taxon>Bacteroidota</taxon>
        <taxon>Flavobacteriia</taxon>
        <taxon>Flavobacteriales</taxon>
        <taxon>Flavobacteriaceae</taxon>
        <taxon>Flavobacterium</taxon>
    </lineage>
</organism>
<feature type="domain" description="Recombinase" evidence="3">
    <location>
        <begin position="161"/>
        <end position="291"/>
    </location>
</feature>
<feature type="coiled-coil region" evidence="1">
    <location>
        <begin position="423"/>
        <end position="450"/>
    </location>
</feature>
<keyword evidence="1" id="KW-0175">Coiled coil</keyword>
<gene>
    <name evidence="4" type="ORF">ACFOY0_14045</name>
</gene>
<dbReference type="Pfam" id="PF00239">
    <property type="entry name" value="Resolvase"/>
    <property type="match status" value="1"/>
</dbReference>
<protein>
    <submittedName>
        <fullName evidence="4">Recombinase family protein</fullName>
    </submittedName>
</protein>
<dbReference type="InterPro" id="IPR050639">
    <property type="entry name" value="SSR_resolvase"/>
</dbReference>
<dbReference type="RefSeq" id="WP_219071424.1">
    <property type="nucleotide sequence ID" value="NZ_JBHSCO010000004.1"/>
</dbReference>
<dbReference type="InterPro" id="IPR011109">
    <property type="entry name" value="DNA_bind_recombinase_dom"/>
</dbReference>
<dbReference type="Pfam" id="PF13408">
    <property type="entry name" value="Zn_ribbon_recom"/>
    <property type="match status" value="1"/>
</dbReference>
<evidence type="ECO:0000313" key="5">
    <source>
        <dbReference type="Proteomes" id="UP001595719"/>
    </source>
</evidence>
<dbReference type="PROSITE" id="PS51736">
    <property type="entry name" value="RECOMBINASES_3"/>
    <property type="match status" value="1"/>
</dbReference>
<dbReference type="PROSITE" id="PS51737">
    <property type="entry name" value="RECOMBINASE_DNA_BIND"/>
    <property type="match status" value="1"/>
</dbReference>
<dbReference type="Pfam" id="PF07508">
    <property type="entry name" value="Recombinase"/>
    <property type="match status" value="1"/>
</dbReference>
<dbReference type="SMART" id="SM00857">
    <property type="entry name" value="Resolvase"/>
    <property type="match status" value="1"/>
</dbReference>
<comment type="caution">
    <text evidence="4">The sequence shown here is derived from an EMBL/GenBank/DDBJ whole genome shotgun (WGS) entry which is preliminary data.</text>
</comment>
<evidence type="ECO:0000259" key="3">
    <source>
        <dbReference type="PROSITE" id="PS51737"/>
    </source>
</evidence>
<feature type="domain" description="Resolvase/invertase-type recombinase catalytic" evidence="2">
    <location>
        <begin position="3"/>
        <end position="153"/>
    </location>
</feature>
<evidence type="ECO:0000259" key="2">
    <source>
        <dbReference type="PROSITE" id="PS51736"/>
    </source>
</evidence>
<reference evidence="5" key="1">
    <citation type="journal article" date="2019" name="Int. J. Syst. Evol. Microbiol.">
        <title>The Global Catalogue of Microorganisms (GCM) 10K type strain sequencing project: providing services to taxonomists for standard genome sequencing and annotation.</title>
        <authorList>
            <consortium name="The Broad Institute Genomics Platform"/>
            <consortium name="The Broad Institute Genome Sequencing Center for Infectious Disease"/>
            <person name="Wu L."/>
            <person name="Ma J."/>
        </authorList>
    </citation>
    <scope>NUCLEOTIDE SEQUENCE [LARGE SCALE GENOMIC DNA]</scope>
    <source>
        <strain evidence="5">CGMCC 1.15345</strain>
    </source>
</reference>
<dbReference type="InterPro" id="IPR006119">
    <property type="entry name" value="Resolv_N"/>
</dbReference>
<dbReference type="EMBL" id="JBHSCO010000004">
    <property type="protein sequence ID" value="MFC4392116.1"/>
    <property type="molecule type" value="Genomic_DNA"/>
</dbReference>
<keyword evidence="5" id="KW-1185">Reference proteome</keyword>
<dbReference type="PANTHER" id="PTHR30461:SF23">
    <property type="entry name" value="DNA RECOMBINASE-RELATED"/>
    <property type="match status" value="1"/>
</dbReference>
<evidence type="ECO:0000313" key="4">
    <source>
        <dbReference type="EMBL" id="MFC4392116.1"/>
    </source>
</evidence>
<accession>A0ABV8W837</accession>
<dbReference type="InterPro" id="IPR025827">
    <property type="entry name" value="Zn_ribbon_recom_dom"/>
</dbReference>
<sequence>MKKAIILVRVSTSEQDFQAQIQDLKYYGHSLGYKEFHIIETKETAFADLNQKIGTTEMFNYIERNPEYNTVLTTEISRLARRQSILHSIKEWCLNQQIQIYIKDLDFKLLDESGKITQQAEMIFTLFGLFAESEVKQKLERFQRKRKELMQLGLSISGKLLFGYNRMMTESEKNTLVINESQATIVRTIFNWYLNGLENVKNPSIKTISLECIKRGFHSYTHSKRNVNKLLKEQAYTGEKTTNNKRKNPKFGIVLNESEYLTSANKIRYPVIIEKEIFNKVQDKLKSNITQGDKQTKHITLLSKLINCPSCGRKLQGNYRINKGEQKNSYRCTSRGDSKPCSSTKSLSMNLIDSAVWSLIKADLPALSKVINEINPDKYLSQLENHLQNFIARENDIKNGINENIEILKSVRKLRSSNILELIDATAKKIENLESELNKIQQEKSKIESNKLLIYDKQSNVESVITDNLQTIEGSKELLKKYINSFIYSINIIEHNVKHTVLEIVLRDYSYSSDILKIFPILKDAEYIILDKTVTRQIKGAYYRSNLSSSIYTNHSSLSLGEVASIIKNELRENKLEIGTDLKFNKLQNL</sequence>
<evidence type="ECO:0000256" key="1">
    <source>
        <dbReference type="SAM" id="Coils"/>
    </source>
</evidence>
<dbReference type="Proteomes" id="UP001595719">
    <property type="component" value="Unassembled WGS sequence"/>
</dbReference>
<proteinExistence type="predicted"/>
<dbReference type="PANTHER" id="PTHR30461">
    <property type="entry name" value="DNA-INVERTASE FROM LAMBDOID PROPHAGE"/>
    <property type="match status" value="1"/>
</dbReference>